<dbReference type="RefSeq" id="XP_045955455.1">
    <property type="nucleotide sequence ID" value="XM_046108938.1"/>
</dbReference>
<dbReference type="GO" id="GO:0016740">
    <property type="term" value="F:transferase activity"/>
    <property type="evidence" value="ECO:0007669"/>
    <property type="project" value="UniProtKB-KW"/>
</dbReference>
<dbReference type="PANTHER" id="PTHR31896:SF64">
    <property type="entry name" value="TRICHOTHECENE 3-O-ACETYLTRANSFERASE"/>
    <property type="match status" value="1"/>
</dbReference>
<accession>A0A9P8UFM8</accession>
<evidence type="ECO:0000256" key="1">
    <source>
        <dbReference type="ARBA" id="ARBA00022679"/>
    </source>
</evidence>
<gene>
    <name evidence="2" type="ORF">BKA67DRAFT_682042</name>
</gene>
<evidence type="ECO:0000313" key="2">
    <source>
        <dbReference type="EMBL" id="KAH6648948.1"/>
    </source>
</evidence>
<dbReference type="Pfam" id="PF02458">
    <property type="entry name" value="Transferase"/>
    <property type="match status" value="1"/>
</dbReference>
<dbReference type="EMBL" id="JAGPXC010000007">
    <property type="protein sequence ID" value="KAH6648948.1"/>
    <property type="molecule type" value="Genomic_DNA"/>
</dbReference>
<dbReference type="Proteomes" id="UP000758603">
    <property type="component" value="Unassembled WGS sequence"/>
</dbReference>
<sequence>MISDYVKPLVPLIPGLTKLPPLDQIAPPTLASPILIFRVGTADARESIIQDLQDGLAKAIEEMPFLAADVVPDDVKRGTIQLEIKDGAGVWFHIRELPTLNFEVLEQRKFLPISLPFNELVPEPRLHSYVRTPVLTIQATFITGGLLLVLHFHHSIMDGNGVGIFGRVWAKHVRAVSEGLHVQEFLDSDCLDRSKIFADSRFCKELSELTNCRLLKTGRRGDFERKLLEATLAGNTSMSIFQITKRLHTTYWHVSPESMQSMKQAMSPTTVGAPFPTENSLLSALIWRHFTRARQLSSKGIKSTAIVTAVNVRPRLEPALSPDYAGNAVANAKAVARTADVEAEMPLHELASQISDSINWWTSERVRGYIAAIDATPCVDSVEMAADYFQGPDILITNNGSFNDMLNDEWGVDLGSPSCLRLPHIPVFEGLVLVLPSNEEGAVEMEIFLEEETLRRLREDKEWTAFASEIL</sequence>
<proteinExistence type="predicted"/>
<dbReference type="InterPro" id="IPR023213">
    <property type="entry name" value="CAT-like_dom_sf"/>
</dbReference>
<dbReference type="PANTHER" id="PTHR31896">
    <property type="entry name" value="FAMILY REGULATORY PROTEIN, PUTATIVE (AFU_ORTHOLOGUE AFUA_3G14730)-RELATED"/>
    <property type="match status" value="1"/>
</dbReference>
<dbReference type="OrthoDB" id="1862401at2759"/>
<dbReference type="GeneID" id="70137829"/>
<evidence type="ECO:0000313" key="3">
    <source>
        <dbReference type="Proteomes" id="UP000758603"/>
    </source>
</evidence>
<keyword evidence="1 2" id="KW-0808">Transferase</keyword>
<dbReference type="InterPro" id="IPR051283">
    <property type="entry name" value="Sec_Metabolite_Acyltrans"/>
</dbReference>
<dbReference type="Gene3D" id="3.30.559.10">
    <property type="entry name" value="Chloramphenicol acetyltransferase-like domain"/>
    <property type="match status" value="2"/>
</dbReference>
<reference evidence="2" key="1">
    <citation type="journal article" date="2021" name="Nat. Commun.">
        <title>Genetic determinants of endophytism in the Arabidopsis root mycobiome.</title>
        <authorList>
            <person name="Mesny F."/>
            <person name="Miyauchi S."/>
            <person name="Thiergart T."/>
            <person name="Pickel B."/>
            <person name="Atanasova L."/>
            <person name="Karlsson M."/>
            <person name="Huettel B."/>
            <person name="Barry K.W."/>
            <person name="Haridas S."/>
            <person name="Chen C."/>
            <person name="Bauer D."/>
            <person name="Andreopoulos W."/>
            <person name="Pangilinan J."/>
            <person name="LaButti K."/>
            <person name="Riley R."/>
            <person name="Lipzen A."/>
            <person name="Clum A."/>
            <person name="Drula E."/>
            <person name="Henrissat B."/>
            <person name="Kohler A."/>
            <person name="Grigoriev I.V."/>
            <person name="Martin F.M."/>
            <person name="Hacquard S."/>
        </authorList>
    </citation>
    <scope>NUCLEOTIDE SEQUENCE</scope>
    <source>
        <strain evidence="2">MPI-SDFR-AT-0073</strain>
    </source>
</reference>
<protein>
    <submittedName>
        <fullName evidence="2">Transferase</fullName>
    </submittedName>
</protein>
<name>A0A9P8UFM8_9PEZI</name>
<dbReference type="AlphaFoldDB" id="A0A9P8UFM8"/>
<comment type="caution">
    <text evidence="2">The sequence shown here is derived from an EMBL/GenBank/DDBJ whole genome shotgun (WGS) entry which is preliminary data.</text>
</comment>
<organism evidence="2 3">
    <name type="scientific">Truncatella angustata</name>
    <dbReference type="NCBI Taxonomy" id="152316"/>
    <lineage>
        <taxon>Eukaryota</taxon>
        <taxon>Fungi</taxon>
        <taxon>Dikarya</taxon>
        <taxon>Ascomycota</taxon>
        <taxon>Pezizomycotina</taxon>
        <taxon>Sordariomycetes</taxon>
        <taxon>Xylariomycetidae</taxon>
        <taxon>Amphisphaeriales</taxon>
        <taxon>Sporocadaceae</taxon>
        <taxon>Truncatella</taxon>
    </lineage>
</organism>
<keyword evidence="3" id="KW-1185">Reference proteome</keyword>